<evidence type="ECO:0000313" key="1">
    <source>
        <dbReference type="EMBL" id="MDR6783801.1"/>
    </source>
</evidence>
<organism evidence="1 2">
    <name type="scientific">Pedobacter africanus</name>
    <dbReference type="NCBI Taxonomy" id="151894"/>
    <lineage>
        <taxon>Bacteria</taxon>
        <taxon>Pseudomonadati</taxon>
        <taxon>Bacteroidota</taxon>
        <taxon>Sphingobacteriia</taxon>
        <taxon>Sphingobacteriales</taxon>
        <taxon>Sphingobacteriaceae</taxon>
        <taxon>Pedobacter</taxon>
    </lineage>
</organism>
<accession>A0ACC6KX37</accession>
<protein>
    <submittedName>
        <fullName evidence="1">Uncharacterized protein</fullName>
    </submittedName>
</protein>
<dbReference type="Proteomes" id="UP001246858">
    <property type="component" value="Unassembled WGS sequence"/>
</dbReference>
<gene>
    <name evidence="1" type="ORF">J2X78_002366</name>
</gene>
<evidence type="ECO:0000313" key="2">
    <source>
        <dbReference type="Proteomes" id="UP001246858"/>
    </source>
</evidence>
<name>A0ACC6KX37_9SPHI</name>
<dbReference type="EMBL" id="JAVDTF010000002">
    <property type="protein sequence ID" value="MDR6783801.1"/>
    <property type="molecule type" value="Genomic_DNA"/>
</dbReference>
<proteinExistence type="predicted"/>
<comment type="caution">
    <text evidence="1">The sequence shown here is derived from an EMBL/GenBank/DDBJ whole genome shotgun (WGS) entry which is preliminary data.</text>
</comment>
<reference evidence="1" key="1">
    <citation type="submission" date="2023-07" db="EMBL/GenBank/DDBJ databases">
        <title>Sorghum-associated microbial communities from plants grown in Nebraska, USA.</title>
        <authorList>
            <person name="Schachtman D."/>
        </authorList>
    </citation>
    <scope>NUCLEOTIDE SEQUENCE</scope>
    <source>
        <strain evidence="1">2697</strain>
    </source>
</reference>
<sequence length="257" mass="28133">MMTAVNKYIGFLIVCLFIISCKKNDPISDLGSTNNEFASSLRVTYNNTKPVIGDTLIVSASTWQRDDKFQKVNIYETVVEAFGIKMTLKNGSSVLTKTADESTLTVLDSIAKKNVILEVKAADMDKYWVTATNNYVIPYNYIIKVKDGKYPNDAGMIEKLSDADFNVLKGILAYAINKNDYLLLFPGSPADHFATTGAYVLSQTGMNNLKQNLTKAGLKAGVQSIQKVGSYSLTIDVDAITPTNATTSTTRTFDIAL</sequence>
<keyword evidence="2" id="KW-1185">Reference proteome</keyword>